<dbReference type="Gene3D" id="1.10.10.1330">
    <property type="entry name" value="RNA polymerase sigma-54 factor, core-binding domain"/>
    <property type="match status" value="1"/>
</dbReference>
<evidence type="ECO:0000256" key="8">
    <source>
        <dbReference type="ARBA" id="ARBA00023163"/>
    </source>
</evidence>
<dbReference type="PRINTS" id="PR00045">
    <property type="entry name" value="SIGMA54FCT"/>
</dbReference>
<evidence type="ECO:0000256" key="1">
    <source>
        <dbReference type="ARBA" id="ARBA00008798"/>
    </source>
</evidence>
<evidence type="ECO:0000256" key="2">
    <source>
        <dbReference type="ARBA" id="ARBA00022478"/>
    </source>
</evidence>
<keyword evidence="3" id="KW-0808">Transferase</keyword>
<keyword evidence="8" id="KW-0804">Transcription</keyword>
<evidence type="ECO:0000256" key="6">
    <source>
        <dbReference type="ARBA" id="ARBA00023082"/>
    </source>
</evidence>
<dbReference type="InterPro" id="IPR038709">
    <property type="entry name" value="RpoN_core-bd_sf"/>
</dbReference>
<dbReference type="PANTHER" id="PTHR32248">
    <property type="entry name" value="RNA POLYMERASE SIGMA-54 FACTOR"/>
    <property type="match status" value="1"/>
</dbReference>
<name>A0ABS4EZ89_9CLOT</name>
<reference evidence="11 12" key="1">
    <citation type="submission" date="2021-03" db="EMBL/GenBank/DDBJ databases">
        <title>Genomic Encyclopedia of Type Strains, Phase IV (KMG-IV): sequencing the most valuable type-strain genomes for metagenomic binning, comparative biology and taxonomic classification.</title>
        <authorList>
            <person name="Goeker M."/>
        </authorList>
    </citation>
    <scope>NUCLEOTIDE SEQUENCE [LARGE SCALE GENOMIC DNA]</scope>
    <source>
        <strain evidence="11 12">DSM 3984</strain>
    </source>
</reference>
<dbReference type="Pfam" id="PF04552">
    <property type="entry name" value="Sigma54_DBD"/>
    <property type="match status" value="1"/>
</dbReference>
<evidence type="ECO:0000259" key="10">
    <source>
        <dbReference type="Pfam" id="PF04963"/>
    </source>
</evidence>
<protein>
    <submittedName>
        <fullName evidence="11">RNA polymerase sigma-54 factor</fullName>
    </submittedName>
</protein>
<feature type="domain" description="RNA polymerase sigma factor 54 DNA-binding" evidence="9">
    <location>
        <begin position="305"/>
        <end position="462"/>
    </location>
</feature>
<evidence type="ECO:0000313" key="11">
    <source>
        <dbReference type="EMBL" id="MBP1889312.1"/>
    </source>
</evidence>
<evidence type="ECO:0000256" key="7">
    <source>
        <dbReference type="ARBA" id="ARBA00023125"/>
    </source>
</evidence>
<dbReference type="PROSITE" id="PS50044">
    <property type="entry name" value="SIGMA54_3"/>
    <property type="match status" value="1"/>
</dbReference>
<keyword evidence="4" id="KW-0548">Nucleotidyltransferase</keyword>
<comment type="similarity">
    <text evidence="1">Belongs to the sigma-54 factor family.</text>
</comment>
<evidence type="ECO:0000256" key="5">
    <source>
        <dbReference type="ARBA" id="ARBA00023015"/>
    </source>
</evidence>
<dbReference type="PROSITE" id="PS00717">
    <property type="entry name" value="SIGMA54_1"/>
    <property type="match status" value="1"/>
</dbReference>
<keyword evidence="2" id="KW-0240">DNA-directed RNA polymerase</keyword>
<dbReference type="PANTHER" id="PTHR32248:SF4">
    <property type="entry name" value="RNA POLYMERASE SIGMA-54 FACTOR"/>
    <property type="match status" value="1"/>
</dbReference>
<feature type="domain" description="RNA polymerase sigma factor 54 core-binding" evidence="10">
    <location>
        <begin position="105"/>
        <end position="291"/>
    </location>
</feature>
<dbReference type="Pfam" id="PF00309">
    <property type="entry name" value="Sigma54_AID"/>
    <property type="match status" value="1"/>
</dbReference>
<keyword evidence="12" id="KW-1185">Reference proteome</keyword>
<dbReference type="Pfam" id="PF04963">
    <property type="entry name" value="Sigma54_CBD"/>
    <property type="match status" value="1"/>
</dbReference>
<keyword evidence="5" id="KW-0805">Transcription regulation</keyword>
<dbReference type="Gene3D" id="1.10.10.60">
    <property type="entry name" value="Homeodomain-like"/>
    <property type="match status" value="1"/>
</dbReference>
<dbReference type="Proteomes" id="UP000783390">
    <property type="component" value="Unassembled WGS sequence"/>
</dbReference>
<dbReference type="InterPro" id="IPR007046">
    <property type="entry name" value="RNA_pol_sigma_54_core-bd"/>
</dbReference>
<evidence type="ECO:0000256" key="3">
    <source>
        <dbReference type="ARBA" id="ARBA00022679"/>
    </source>
</evidence>
<dbReference type="InterPro" id="IPR007634">
    <property type="entry name" value="RNA_pol_sigma_54_DNA-bd"/>
</dbReference>
<organism evidence="11 12">
    <name type="scientific">Clostridium moniliforme</name>
    <dbReference type="NCBI Taxonomy" id="39489"/>
    <lineage>
        <taxon>Bacteria</taxon>
        <taxon>Bacillati</taxon>
        <taxon>Bacillota</taxon>
        <taxon>Clostridia</taxon>
        <taxon>Eubacteriales</taxon>
        <taxon>Clostridiaceae</taxon>
        <taxon>Clostridium</taxon>
    </lineage>
</organism>
<keyword evidence="6" id="KW-0731">Sigma factor</keyword>
<dbReference type="PROSITE" id="PS00718">
    <property type="entry name" value="SIGMA54_2"/>
    <property type="match status" value="1"/>
</dbReference>
<gene>
    <name evidence="11" type="ORF">J2Z53_000893</name>
</gene>
<sequence>MSDIMKMEYSINLTQEQKLVMTQEMQMSIKMLQMSVNDLRQYIDKEYEENPILDIKDNNQEKSSIIEEKVMDKYDYKEMIKYFEFDNYGAQSYGSYDEEEVSPFNFISEKKSLKEYLHEQLLEFSIDKYTKEIGDYIIENLDHRGYLECDLKDICEELNITLEKGEEVLKIVQDLEPYGIGARDIKECLLIQLEKLALDDEIMVEIVNNHLEDIADNKYVQLGKSLNISPREAQRYGDVIKKLEPKPSRGFYTGEEVKFIIPDATIREIDNEFIIIMNDSVIPRLSINKTYKEVIGKDYNSKDSEYVKEKLNKAIFLIKSIEQRRNTLYRVLEKIIEKQKQYLKNGNNYLKPMTLKEIANELEVHESTVSRAIKDKYILLDRGTIKIKSLFTTSISSDNEDLGVIKIKNRIKELFDSENKKKPYSDQFISDKLKEENMNISRRTVAKYREELGIKSSSKRKRL</sequence>
<comment type="caution">
    <text evidence="11">The sequence shown here is derived from an EMBL/GenBank/DDBJ whole genome shotgun (WGS) entry which is preliminary data.</text>
</comment>
<evidence type="ECO:0000256" key="4">
    <source>
        <dbReference type="ARBA" id="ARBA00022695"/>
    </source>
</evidence>
<evidence type="ECO:0000259" key="9">
    <source>
        <dbReference type="Pfam" id="PF04552"/>
    </source>
</evidence>
<dbReference type="PIRSF" id="PIRSF000774">
    <property type="entry name" value="RpoN"/>
    <property type="match status" value="1"/>
</dbReference>
<evidence type="ECO:0000313" key="12">
    <source>
        <dbReference type="Proteomes" id="UP000783390"/>
    </source>
</evidence>
<proteinExistence type="inferred from homology"/>
<keyword evidence="7" id="KW-0238">DNA-binding</keyword>
<dbReference type="EMBL" id="JAGGJZ010000002">
    <property type="protein sequence ID" value="MBP1889312.1"/>
    <property type="molecule type" value="Genomic_DNA"/>
</dbReference>
<dbReference type="NCBIfam" id="TIGR02395">
    <property type="entry name" value="rpoN_sigma"/>
    <property type="match status" value="1"/>
</dbReference>
<dbReference type="InterPro" id="IPR000394">
    <property type="entry name" value="RNA_pol_sigma_54"/>
</dbReference>
<accession>A0ABS4EZ89</accession>